<dbReference type="Gene3D" id="3.40.50.150">
    <property type="entry name" value="Vaccinia Virus protein VP39"/>
    <property type="match status" value="1"/>
</dbReference>
<organism evidence="4">
    <name type="scientific">marine sediment metagenome</name>
    <dbReference type="NCBI Taxonomy" id="412755"/>
    <lineage>
        <taxon>unclassified sequences</taxon>
        <taxon>metagenomes</taxon>
        <taxon>ecological metagenomes</taxon>
    </lineage>
</organism>
<dbReference type="AlphaFoldDB" id="A0A0F9RWQ5"/>
<evidence type="ECO:0000256" key="1">
    <source>
        <dbReference type="ARBA" id="ARBA00022747"/>
    </source>
</evidence>
<dbReference type="InterPro" id="IPR038461">
    <property type="entry name" value="Schlafen_AlbA_2_dom_sf"/>
</dbReference>
<evidence type="ECO:0000313" key="4">
    <source>
        <dbReference type="EMBL" id="KKN60825.1"/>
    </source>
</evidence>
<dbReference type="Gene3D" id="3.90.220.20">
    <property type="entry name" value="DNA methylase specificity domains"/>
    <property type="match status" value="1"/>
</dbReference>
<keyword evidence="1" id="KW-0680">Restriction system</keyword>
<dbReference type="GO" id="GO:0009307">
    <property type="term" value="P:DNA restriction-modification system"/>
    <property type="evidence" value="ECO:0007669"/>
    <property type="project" value="UniProtKB-KW"/>
</dbReference>
<dbReference type="InterPro" id="IPR007421">
    <property type="entry name" value="Schlafen_AlbA_2_dom"/>
</dbReference>
<dbReference type="InterPro" id="IPR029063">
    <property type="entry name" value="SAM-dependent_MTases_sf"/>
</dbReference>
<feature type="domain" description="Schlafen AlbA-2" evidence="3">
    <location>
        <begin position="393"/>
        <end position="524"/>
    </location>
</feature>
<evidence type="ECO:0000256" key="2">
    <source>
        <dbReference type="ARBA" id="ARBA00023125"/>
    </source>
</evidence>
<dbReference type="InterPro" id="IPR044946">
    <property type="entry name" value="Restrct_endonuc_typeI_TRD_sf"/>
</dbReference>
<gene>
    <name evidence="4" type="ORF">LCGC14_0528120</name>
</gene>
<dbReference type="GO" id="GO:0003677">
    <property type="term" value="F:DNA binding"/>
    <property type="evidence" value="ECO:0007669"/>
    <property type="project" value="UniProtKB-KW"/>
</dbReference>
<reference evidence="4" key="1">
    <citation type="journal article" date="2015" name="Nature">
        <title>Complex archaea that bridge the gap between prokaryotes and eukaryotes.</title>
        <authorList>
            <person name="Spang A."/>
            <person name="Saw J.H."/>
            <person name="Jorgensen S.L."/>
            <person name="Zaremba-Niedzwiedzka K."/>
            <person name="Martijn J."/>
            <person name="Lind A.E."/>
            <person name="van Eijk R."/>
            <person name="Schleper C."/>
            <person name="Guy L."/>
            <person name="Ettema T.J."/>
        </authorList>
    </citation>
    <scope>NUCLEOTIDE SEQUENCE</scope>
</reference>
<evidence type="ECO:0000259" key="3">
    <source>
        <dbReference type="Pfam" id="PF04326"/>
    </source>
</evidence>
<accession>A0A0F9RWQ5</accession>
<keyword evidence="2" id="KW-0238">DNA-binding</keyword>
<sequence length="542" mass="59792">MESKLIAGSFITSLAENLNSEHSLLISVSTDPSLEFTSADQKVSGLDWQQKLDSNEFFDFIIADLPLGMERERVKIGGSTIPLRRNWLFILGALSHLTPDGICVALVEPPAFGLAEGPNFLKALESEGYRLSGVFNTSSNLLSSTSIRPVLAILTRDQKDGLFVAELKEEEQARRVAQLFTQGKTADSLAEGIDLAGGIFAGFESLKAKLQLERLETQYKQYQTYALGELAEEINTVRSGETLIHKDNAVYFPMLGSSPVTHDLSELTIKHHNIFQVELPAHAKSEYVAAFFKSDLGGLILQSLTRGAFIQKLNKSSLLQANVALPEIQEQEEIILSHQRINTLTSAIMKLQKELALNPRNAAAIRFQIDGMLEQVNGLSEAERVMNMAREGESATLEFKESFCLDTRKGTKEKRIELSSLKTIAAFLNTNGGTLLIGVADNSAVTGVKDEIGKFFKSKDKFMLHFKNCLKASIGEQFYPFIHQRLVDVSGATVLIVVCDSSPSPCYLNGSSFYVRTNPATDELEGPRLVEYVQNHFSGKNQ</sequence>
<dbReference type="Gene3D" id="3.30.950.30">
    <property type="entry name" value="Schlafen, AAA domain"/>
    <property type="match status" value="1"/>
</dbReference>
<name>A0A0F9RWQ5_9ZZZZ</name>
<dbReference type="SUPFAM" id="SSF116734">
    <property type="entry name" value="DNA methylase specificity domain"/>
    <property type="match status" value="1"/>
</dbReference>
<dbReference type="Pfam" id="PF04326">
    <property type="entry name" value="SLFN_AlbA_2"/>
    <property type="match status" value="1"/>
</dbReference>
<dbReference type="EMBL" id="LAZR01000681">
    <property type="protein sequence ID" value="KKN60825.1"/>
    <property type="molecule type" value="Genomic_DNA"/>
</dbReference>
<comment type="caution">
    <text evidence="4">The sequence shown here is derived from an EMBL/GenBank/DDBJ whole genome shotgun (WGS) entry which is preliminary data.</text>
</comment>
<protein>
    <recommendedName>
        <fullName evidence="3">Schlafen AlbA-2 domain-containing protein</fullName>
    </recommendedName>
</protein>
<proteinExistence type="predicted"/>